<dbReference type="AlphaFoldDB" id="A0A2R5G432"/>
<sequence length="135" mass="15355">MSIKAAKASFEEYWRPVWTPLLVLAFPVLPFFWSYHVRLEDAKLSFGYSTRWTSVSFSVEDIASVRILEKIQALREFGGWGIRINSEGTISYIAESGTGIEITTTDGTKRIFNVRDAKRLARLLQPSKLESASEF</sequence>
<gene>
    <name evidence="2" type="ORF">FCC1311_007572</name>
</gene>
<protein>
    <recommendedName>
        <fullName evidence="4">PH domain-containing protein</fullName>
    </recommendedName>
</protein>
<proteinExistence type="predicted"/>
<dbReference type="EMBL" id="BEYU01000006">
    <property type="protein sequence ID" value="GBG24538.1"/>
    <property type="molecule type" value="Genomic_DNA"/>
</dbReference>
<comment type="caution">
    <text evidence="2">The sequence shown here is derived from an EMBL/GenBank/DDBJ whole genome shotgun (WGS) entry which is preliminary data.</text>
</comment>
<accession>A0A2R5G432</accession>
<keyword evidence="3" id="KW-1185">Reference proteome</keyword>
<dbReference type="Proteomes" id="UP000241890">
    <property type="component" value="Unassembled WGS sequence"/>
</dbReference>
<feature type="transmembrane region" description="Helical" evidence="1">
    <location>
        <begin position="17"/>
        <end position="35"/>
    </location>
</feature>
<name>A0A2R5G432_9STRA</name>
<keyword evidence="1" id="KW-1133">Transmembrane helix</keyword>
<evidence type="ECO:0000256" key="1">
    <source>
        <dbReference type="SAM" id="Phobius"/>
    </source>
</evidence>
<evidence type="ECO:0008006" key="4">
    <source>
        <dbReference type="Google" id="ProtNLM"/>
    </source>
</evidence>
<evidence type="ECO:0000313" key="3">
    <source>
        <dbReference type="Proteomes" id="UP000241890"/>
    </source>
</evidence>
<organism evidence="2 3">
    <name type="scientific">Hondaea fermentalgiana</name>
    <dbReference type="NCBI Taxonomy" id="2315210"/>
    <lineage>
        <taxon>Eukaryota</taxon>
        <taxon>Sar</taxon>
        <taxon>Stramenopiles</taxon>
        <taxon>Bigyra</taxon>
        <taxon>Labyrinthulomycetes</taxon>
        <taxon>Thraustochytrida</taxon>
        <taxon>Thraustochytriidae</taxon>
        <taxon>Hondaea</taxon>
    </lineage>
</organism>
<evidence type="ECO:0000313" key="2">
    <source>
        <dbReference type="EMBL" id="GBG24538.1"/>
    </source>
</evidence>
<keyword evidence="1" id="KW-0812">Transmembrane</keyword>
<dbReference type="InParanoid" id="A0A2R5G432"/>
<reference evidence="2 3" key="1">
    <citation type="submission" date="2017-12" db="EMBL/GenBank/DDBJ databases">
        <title>Sequencing, de novo assembly and annotation of complete genome of a new Thraustochytrid species, strain FCC1311.</title>
        <authorList>
            <person name="Sedici K."/>
            <person name="Godart F."/>
            <person name="Aiese Cigliano R."/>
            <person name="Sanseverino W."/>
            <person name="Barakat M."/>
            <person name="Ortet P."/>
            <person name="Marechal E."/>
            <person name="Cagnac O."/>
            <person name="Amato A."/>
        </authorList>
    </citation>
    <scope>NUCLEOTIDE SEQUENCE [LARGE SCALE GENOMIC DNA]</scope>
</reference>
<keyword evidence="1" id="KW-0472">Membrane</keyword>